<feature type="domain" description="GH18" evidence="6">
    <location>
        <begin position="10"/>
        <end position="288"/>
    </location>
</feature>
<protein>
    <recommendedName>
        <fullName evidence="1">chitinase</fullName>
        <ecNumber evidence="1">3.2.1.14</ecNumber>
    </recommendedName>
</protein>
<name>A0ABP7MFN6_9GAMM</name>
<reference evidence="8" key="1">
    <citation type="journal article" date="2019" name="Int. J. Syst. Evol. Microbiol.">
        <title>The Global Catalogue of Microorganisms (GCM) 10K type strain sequencing project: providing services to taxonomists for standard genome sequencing and annotation.</title>
        <authorList>
            <consortium name="The Broad Institute Genomics Platform"/>
            <consortium name="The Broad Institute Genome Sequencing Center for Infectious Disease"/>
            <person name="Wu L."/>
            <person name="Ma J."/>
        </authorList>
    </citation>
    <scope>NUCLEOTIDE SEQUENCE [LARGE SCALE GENOMIC DNA]</scope>
    <source>
        <strain evidence="8">JCM 17551</strain>
    </source>
</reference>
<evidence type="ECO:0000256" key="5">
    <source>
        <dbReference type="RuleBase" id="RU004453"/>
    </source>
</evidence>
<dbReference type="InterPro" id="IPR001223">
    <property type="entry name" value="Glyco_hydro18_cat"/>
</dbReference>
<evidence type="ECO:0000256" key="1">
    <source>
        <dbReference type="ARBA" id="ARBA00012729"/>
    </source>
</evidence>
<dbReference type="EMBL" id="BAABBN010000004">
    <property type="protein sequence ID" value="GAA3919354.1"/>
    <property type="molecule type" value="Genomic_DNA"/>
</dbReference>
<evidence type="ECO:0000256" key="2">
    <source>
        <dbReference type="ARBA" id="ARBA00022801"/>
    </source>
</evidence>
<keyword evidence="8" id="KW-1185">Reference proteome</keyword>
<dbReference type="EC" id="3.2.1.14" evidence="1"/>
<accession>A0ABP7MFN6</accession>
<comment type="caution">
    <text evidence="7">The sequence shown here is derived from an EMBL/GenBank/DDBJ whole genome shotgun (WGS) entry which is preliminary data.</text>
</comment>
<evidence type="ECO:0000313" key="8">
    <source>
        <dbReference type="Proteomes" id="UP001501565"/>
    </source>
</evidence>
<dbReference type="Gene3D" id="3.20.20.80">
    <property type="entry name" value="Glycosidases"/>
    <property type="match status" value="1"/>
</dbReference>
<dbReference type="PANTHER" id="PTHR45708">
    <property type="entry name" value="ENDOCHITINASE"/>
    <property type="match status" value="1"/>
</dbReference>
<evidence type="ECO:0000259" key="6">
    <source>
        <dbReference type="PROSITE" id="PS51910"/>
    </source>
</evidence>
<dbReference type="InterPro" id="IPR050542">
    <property type="entry name" value="Glycosyl_Hydrlase18_Chitinase"/>
</dbReference>
<dbReference type="InterPro" id="IPR001579">
    <property type="entry name" value="Glyco_hydro_18_chit_AS"/>
</dbReference>
<dbReference type="Proteomes" id="UP001501565">
    <property type="component" value="Unassembled WGS sequence"/>
</dbReference>
<proteinExistence type="inferred from homology"/>
<dbReference type="SUPFAM" id="SSF51445">
    <property type="entry name" value="(Trans)glycosidases"/>
    <property type="match status" value="1"/>
</dbReference>
<dbReference type="Pfam" id="PF00704">
    <property type="entry name" value="Glyco_hydro_18"/>
    <property type="match status" value="1"/>
</dbReference>
<organism evidence="7 8">
    <name type="scientific">Litoribacillus peritrichatus</name>
    <dbReference type="NCBI Taxonomy" id="718191"/>
    <lineage>
        <taxon>Bacteria</taxon>
        <taxon>Pseudomonadati</taxon>
        <taxon>Pseudomonadota</taxon>
        <taxon>Gammaproteobacteria</taxon>
        <taxon>Oceanospirillales</taxon>
        <taxon>Oceanospirillaceae</taxon>
        <taxon>Litoribacillus</taxon>
    </lineage>
</organism>
<dbReference type="PROSITE" id="PS51910">
    <property type="entry name" value="GH18_2"/>
    <property type="match status" value="1"/>
</dbReference>
<evidence type="ECO:0000256" key="3">
    <source>
        <dbReference type="ARBA" id="ARBA00023295"/>
    </source>
</evidence>
<evidence type="ECO:0000256" key="4">
    <source>
        <dbReference type="RuleBase" id="RU000489"/>
    </source>
</evidence>
<dbReference type="PANTHER" id="PTHR45708:SF49">
    <property type="entry name" value="ENDOCHITINASE"/>
    <property type="match status" value="1"/>
</dbReference>
<keyword evidence="3 4" id="KW-0326">Glycosidase</keyword>
<dbReference type="InterPro" id="IPR017853">
    <property type="entry name" value="GH"/>
</dbReference>
<dbReference type="RefSeq" id="WP_344796769.1">
    <property type="nucleotide sequence ID" value="NZ_BAABBN010000004.1"/>
</dbReference>
<evidence type="ECO:0000313" key="7">
    <source>
        <dbReference type="EMBL" id="GAA3919354.1"/>
    </source>
</evidence>
<gene>
    <name evidence="7" type="ORF">GCM10022277_13450</name>
</gene>
<dbReference type="PROSITE" id="PS01095">
    <property type="entry name" value="GH18_1"/>
    <property type="match status" value="1"/>
</dbReference>
<sequence>MSNINSWPSKSLVGYVSAYGSSVPANVSDNMIREAIQNKYTVFVYAFGYVHKDNQVSLPSGVETPVSNLAEQINMIHQAGGLALLSFGGQNNTFLPTDPVEAAKNTVLLCQYHGFDGVDLDLEDIEVGVDFLDLYVSTIRQKDSSLFITAAPQIAGGYGGPASLAPANVFTTSFLKSANFDALFIQEYNQYGGAVFDGLQDTDVGFISASYGPLTKIVPARTKIVVGEPASGSAGSGLSDPSDVVKDIDSGEVMQSPQYGGIMVWSINFDYEQDWSFSRTVHQVVEPVSSFETLEA</sequence>
<keyword evidence="2 4" id="KW-0378">Hydrolase</keyword>
<comment type="similarity">
    <text evidence="5">Belongs to the glycosyl hydrolase 18 family.</text>
</comment>